<dbReference type="InterPro" id="IPR021352">
    <property type="entry name" value="DUF2971"/>
</dbReference>
<protein>
    <submittedName>
        <fullName evidence="1">DUF2971 domain-containing protein</fullName>
    </submittedName>
</protein>
<dbReference type="AlphaFoldDB" id="A0AA46Z0W9"/>
<dbReference type="Pfam" id="PF11185">
    <property type="entry name" value="DUF2971"/>
    <property type="match status" value="1"/>
</dbReference>
<dbReference type="EMBL" id="CP097355">
    <property type="protein sequence ID" value="UYV25301.1"/>
    <property type="molecule type" value="Genomic_DNA"/>
</dbReference>
<organism evidence="1 2">
    <name type="scientific">Vibrio parahaemolyticus</name>
    <dbReference type="NCBI Taxonomy" id="670"/>
    <lineage>
        <taxon>Bacteria</taxon>
        <taxon>Pseudomonadati</taxon>
        <taxon>Pseudomonadota</taxon>
        <taxon>Gammaproteobacteria</taxon>
        <taxon>Vibrionales</taxon>
        <taxon>Vibrionaceae</taxon>
        <taxon>Vibrio</taxon>
    </lineage>
</organism>
<evidence type="ECO:0000313" key="2">
    <source>
        <dbReference type="Proteomes" id="UP001163036"/>
    </source>
</evidence>
<evidence type="ECO:0000313" key="1">
    <source>
        <dbReference type="EMBL" id="UYV25301.1"/>
    </source>
</evidence>
<dbReference type="RefSeq" id="WP_228087046.1">
    <property type="nucleotide sequence ID" value="NZ_CP097355.1"/>
</dbReference>
<gene>
    <name evidence="1" type="ORF">M5598_09535</name>
</gene>
<proteinExistence type="predicted"/>
<dbReference type="Proteomes" id="UP001163036">
    <property type="component" value="Chromosome 1"/>
</dbReference>
<reference evidence="1" key="1">
    <citation type="submission" date="2022-05" db="EMBL/GenBank/DDBJ databases">
        <title>Megaplasmid of Vibrio parahaemolyticus.</title>
        <authorList>
            <person name="Strauch E."/>
            <person name="Borowiak M."/>
        </authorList>
    </citation>
    <scope>NUCLEOTIDE SEQUENCE</scope>
    <source>
        <strain evidence="1">16-VB00198</strain>
    </source>
</reference>
<sequence length="256" mass="29750">MNIEMKKKLLEQGLDKGSYPEVLYKYRTIEQLEMILDNHSFWFASPNTFNDPFDCSLSEVDSYELGDARTHFLSIGIEERHVSKSIEMFQKDPLKLQELVTTIKDKTINNKGILSLSACHDDILMWSHYADYHQGAVIGLEVRKDLEFFLMPIKIDYRDTYEVLNYLKDPQKATIDTLKVKSSEWRYENEIRIYKDGSGLRAVNPKAIKEIRFGVKTSEESIEKIKEICAKKGFGHISFYRAKKAHGQFAVEFEIA</sequence>
<accession>A0AA46Z0W9</accession>
<name>A0AA46Z0W9_VIBPH</name>